<dbReference type="EMBL" id="QEKV01000005">
    <property type="protein sequence ID" value="PVY94428.1"/>
    <property type="molecule type" value="Genomic_DNA"/>
</dbReference>
<dbReference type="RefSeq" id="WP_116480197.1">
    <property type="nucleotide sequence ID" value="NZ_QEKV01000005.1"/>
</dbReference>
<feature type="region of interest" description="Disordered" evidence="1">
    <location>
        <begin position="31"/>
        <end position="82"/>
    </location>
</feature>
<keyword evidence="3" id="KW-1185">Reference proteome</keyword>
<name>A0A2U1E3A5_9FIRM</name>
<comment type="caution">
    <text evidence="2">The sequence shown here is derived from an EMBL/GenBank/DDBJ whole genome shotgun (WGS) entry which is preliminary data.</text>
</comment>
<gene>
    <name evidence="2" type="ORF">C7381_105134</name>
</gene>
<dbReference type="AlphaFoldDB" id="A0A2U1E3A5"/>
<dbReference type="Proteomes" id="UP000245793">
    <property type="component" value="Unassembled WGS sequence"/>
</dbReference>
<evidence type="ECO:0000313" key="2">
    <source>
        <dbReference type="EMBL" id="PVY94428.1"/>
    </source>
</evidence>
<accession>A0A2U1E3A5</accession>
<sequence length="220" mass="25753">MKLFKHYIFLAMLVICLILFFSSCKNQKDFSNNNNKTKTEKQVSTKKEEKLEPNEDKTEPNEAKTKPNEDKTAPNEEKVDRNEDVVWDEVTENGVDEELLLKNIDEKTLTFIAQQFQDICKKIGEKEKKDKFYWLKGEWYHDVMDSKQYHNVILLGNKAMKPLFLIIYKSPIAGLYEWICSKALTEISGFDFSNENNGAGWGNSKECLEMFIDRVLEQKK</sequence>
<proteinExistence type="predicted"/>
<evidence type="ECO:0008006" key="4">
    <source>
        <dbReference type="Google" id="ProtNLM"/>
    </source>
</evidence>
<organism evidence="2 3">
    <name type="scientific">Ezakiella coagulans</name>
    <dbReference type="NCBI Taxonomy" id="46507"/>
    <lineage>
        <taxon>Bacteria</taxon>
        <taxon>Bacillati</taxon>
        <taxon>Bacillota</taxon>
        <taxon>Tissierellia</taxon>
        <taxon>Ezakiella</taxon>
    </lineage>
</organism>
<feature type="compositionally biased region" description="Basic and acidic residues" evidence="1">
    <location>
        <begin position="37"/>
        <end position="82"/>
    </location>
</feature>
<evidence type="ECO:0000313" key="3">
    <source>
        <dbReference type="Proteomes" id="UP000245793"/>
    </source>
</evidence>
<dbReference type="PROSITE" id="PS51257">
    <property type="entry name" value="PROKAR_LIPOPROTEIN"/>
    <property type="match status" value="1"/>
</dbReference>
<protein>
    <recommendedName>
        <fullName evidence="4">Lipoprotein</fullName>
    </recommendedName>
</protein>
<evidence type="ECO:0000256" key="1">
    <source>
        <dbReference type="SAM" id="MobiDB-lite"/>
    </source>
</evidence>
<reference evidence="2 3" key="1">
    <citation type="submission" date="2018-04" db="EMBL/GenBank/DDBJ databases">
        <title>Genomic Encyclopedia of Type Strains, Phase IV (KMG-IV): sequencing the most valuable type-strain genomes for metagenomic binning, comparative biology and taxonomic classification.</title>
        <authorList>
            <person name="Goeker M."/>
        </authorList>
    </citation>
    <scope>NUCLEOTIDE SEQUENCE [LARGE SCALE GENOMIC DNA]</scope>
    <source>
        <strain evidence="2 3">DSM 20705</strain>
    </source>
</reference>